<dbReference type="Gene3D" id="3.50.50.60">
    <property type="entry name" value="FAD/NAD(P)-binding domain"/>
    <property type="match status" value="1"/>
</dbReference>
<gene>
    <name evidence="6" type="ORF">KS4_19510</name>
</gene>
<reference evidence="6 7" key="1">
    <citation type="submission" date="2019-02" db="EMBL/GenBank/DDBJ databases">
        <title>Deep-cultivation of Planctomycetes and their phenomic and genomic characterization uncovers novel biology.</title>
        <authorList>
            <person name="Wiegand S."/>
            <person name="Jogler M."/>
            <person name="Boedeker C."/>
            <person name="Pinto D."/>
            <person name="Vollmers J."/>
            <person name="Rivas-Marin E."/>
            <person name="Kohn T."/>
            <person name="Peeters S.H."/>
            <person name="Heuer A."/>
            <person name="Rast P."/>
            <person name="Oberbeckmann S."/>
            <person name="Bunk B."/>
            <person name="Jeske O."/>
            <person name="Meyerdierks A."/>
            <person name="Storesund J.E."/>
            <person name="Kallscheuer N."/>
            <person name="Luecker S."/>
            <person name="Lage O.M."/>
            <person name="Pohl T."/>
            <person name="Merkel B.J."/>
            <person name="Hornburger P."/>
            <person name="Mueller R.-W."/>
            <person name="Bruemmer F."/>
            <person name="Labrenz M."/>
            <person name="Spormann A.M."/>
            <person name="Op den Camp H."/>
            <person name="Overmann J."/>
            <person name="Amann R."/>
            <person name="Jetten M.S.M."/>
            <person name="Mascher T."/>
            <person name="Medema M.H."/>
            <person name="Devos D.P."/>
            <person name="Kaster A.-K."/>
            <person name="Ovreas L."/>
            <person name="Rohde M."/>
            <person name="Galperin M.Y."/>
            <person name="Jogler C."/>
        </authorList>
    </citation>
    <scope>NUCLEOTIDE SEQUENCE [LARGE SCALE GENOMIC DNA]</scope>
    <source>
        <strain evidence="6 7">KS4</strain>
    </source>
</reference>
<dbReference type="SUPFAM" id="SSF51905">
    <property type="entry name" value="FAD/NAD(P)-binding domain"/>
    <property type="match status" value="1"/>
</dbReference>
<dbReference type="Proteomes" id="UP000317369">
    <property type="component" value="Chromosome"/>
</dbReference>
<dbReference type="KEGG" id="pcor:KS4_19510"/>
<dbReference type="PANTHER" id="PTHR43498">
    <property type="entry name" value="FERREDOXIN:COB-COM HETERODISULFIDE REDUCTASE SUBUNIT A"/>
    <property type="match status" value="1"/>
</dbReference>
<dbReference type="EMBL" id="CP036425">
    <property type="protein sequence ID" value="QDU33891.1"/>
    <property type="molecule type" value="Genomic_DNA"/>
</dbReference>
<dbReference type="Pfam" id="PF12831">
    <property type="entry name" value="FAD_oxidored"/>
    <property type="match status" value="1"/>
</dbReference>
<dbReference type="GO" id="GO:0051539">
    <property type="term" value="F:4 iron, 4 sulfur cluster binding"/>
    <property type="evidence" value="ECO:0007669"/>
    <property type="project" value="UniProtKB-KW"/>
</dbReference>
<keyword evidence="1" id="KW-0004">4Fe-4S</keyword>
<dbReference type="InterPro" id="IPR036188">
    <property type="entry name" value="FAD/NAD-bd_sf"/>
</dbReference>
<protein>
    <submittedName>
        <fullName evidence="6">Putative FAD-binding dehydrogenase</fullName>
    </submittedName>
</protein>
<dbReference type="OrthoDB" id="9777740at2"/>
<keyword evidence="3" id="KW-0560">Oxidoreductase</keyword>
<evidence type="ECO:0000256" key="2">
    <source>
        <dbReference type="ARBA" id="ARBA00022723"/>
    </source>
</evidence>
<evidence type="ECO:0000313" key="7">
    <source>
        <dbReference type="Proteomes" id="UP000317369"/>
    </source>
</evidence>
<keyword evidence="2" id="KW-0479">Metal-binding</keyword>
<dbReference type="InterPro" id="IPR039650">
    <property type="entry name" value="HdrA-like"/>
</dbReference>
<evidence type="ECO:0000256" key="1">
    <source>
        <dbReference type="ARBA" id="ARBA00022485"/>
    </source>
</evidence>
<sequence>MSFECLVKDKIAVLGEVDVMVVGGGSAGCCAAIAAGEMGVKVGLIERYGFLGGSSTQILDTFYGFFTPGDRVRKVVGGVPDMVVNRMYGTGDMFLRPNTYGAGTGVTYNPERLKLVWDELLDEAGVKVWLHAVLVDVMKEGDRVVGVVIWTKKGFYKIRASRVIDASGDADVCHLSGAAYEMAGEIDPAQTLTTTFRMSGVDGKQYEQAGGKKMLMAKMTAGVETGRWDLPRKRGSVHEMVQGGCVATVASRIADVDATDFEQLGEAEKIGRRQAFMYEDFLRAEVPGYERAKIVGLSHHVGVRETRRVYGEYRLTKEDCIEGRMFDDAVLLCGAPIEDHRKNDEGEDETVWGYVKGEGVYGVPYGTLVPKGREEIWVVGRCFSASHDAHASCRSMGQTMSMGQAAGYAAILSLENGIGACDVDVGMLREMLYLRGVVIDVPRVRAAVGRDEWGMNAVGDGCRRQKN</sequence>
<dbReference type="PANTHER" id="PTHR43498:SF1">
    <property type="entry name" value="COB--COM HETERODISULFIDE REDUCTASE IRON-SULFUR SUBUNIT A"/>
    <property type="match status" value="1"/>
</dbReference>
<dbReference type="GO" id="GO:0046872">
    <property type="term" value="F:metal ion binding"/>
    <property type="evidence" value="ECO:0007669"/>
    <property type="project" value="UniProtKB-KW"/>
</dbReference>
<evidence type="ECO:0000313" key="6">
    <source>
        <dbReference type="EMBL" id="QDU33891.1"/>
    </source>
</evidence>
<evidence type="ECO:0000256" key="3">
    <source>
        <dbReference type="ARBA" id="ARBA00023002"/>
    </source>
</evidence>
<keyword evidence="5" id="KW-0411">Iron-sulfur</keyword>
<organism evidence="6 7">
    <name type="scientific">Poriferisphaera corsica</name>
    <dbReference type="NCBI Taxonomy" id="2528020"/>
    <lineage>
        <taxon>Bacteria</taxon>
        <taxon>Pseudomonadati</taxon>
        <taxon>Planctomycetota</taxon>
        <taxon>Phycisphaerae</taxon>
        <taxon>Phycisphaerales</taxon>
        <taxon>Phycisphaeraceae</taxon>
        <taxon>Poriferisphaera</taxon>
    </lineage>
</organism>
<name>A0A517YUI0_9BACT</name>
<evidence type="ECO:0000256" key="5">
    <source>
        <dbReference type="ARBA" id="ARBA00023014"/>
    </source>
</evidence>
<dbReference type="AlphaFoldDB" id="A0A517YUI0"/>
<evidence type="ECO:0000256" key="4">
    <source>
        <dbReference type="ARBA" id="ARBA00023004"/>
    </source>
</evidence>
<dbReference type="GO" id="GO:0016491">
    <property type="term" value="F:oxidoreductase activity"/>
    <property type="evidence" value="ECO:0007669"/>
    <property type="project" value="UniProtKB-KW"/>
</dbReference>
<accession>A0A517YUI0</accession>
<dbReference type="RefSeq" id="WP_145077302.1">
    <property type="nucleotide sequence ID" value="NZ_CP036425.1"/>
</dbReference>
<keyword evidence="4" id="KW-0408">Iron</keyword>
<proteinExistence type="predicted"/>
<keyword evidence="7" id="KW-1185">Reference proteome</keyword>